<gene>
    <name evidence="1" type="ORF">EV211_14410</name>
</gene>
<accession>A0A4V3CQW0</accession>
<organism evidence="1 2">
    <name type="scientific">Aminicella lysinilytica</name>
    <dbReference type="NCBI Taxonomy" id="433323"/>
    <lineage>
        <taxon>Bacteria</taxon>
        <taxon>Bacillati</taxon>
        <taxon>Bacillota</taxon>
        <taxon>Clostridia</taxon>
        <taxon>Peptostreptococcales</taxon>
        <taxon>Anaerovoracaceae</taxon>
        <taxon>Aminicella</taxon>
    </lineage>
</organism>
<protein>
    <submittedName>
        <fullName evidence="1">Uncharacterized protein YeaO (DUF488 family)</fullName>
    </submittedName>
</protein>
<dbReference type="PANTHER" id="PTHR36849">
    <property type="entry name" value="CYTOPLASMIC PROTEIN-RELATED"/>
    <property type="match status" value="1"/>
</dbReference>
<name>A0A4V3CQW0_9FIRM</name>
<proteinExistence type="predicted"/>
<dbReference type="InterPro" id="IPR052552">
    <property type="entry name" value="YeaO-like"/>
</dbReference>
<dbReference type="EMBL" id="SNXO01000044">
    <property type="protein sequence ID" value="TDP49831.1"/>
    <property type="molecule type" value="Genomic_DNA"/>
</dbReference>
<evidence type="ECO:0000313" key="2">
    <source>
        <dbReference type="Proteomes" id="UP000295500"/>
    </source>
</evidence>
<sequence>MTILEGCQGKPKIPMLEGVEFLSETRANGGVREVYTLINKNELLCKRIYDPPKPEDGYRVFVDRLWPRGVKKENIRIDLWEKDIAPSTELRKWFGHTIERFAEFSIRYIAELDANPHAKAFLNTIQDKRKHGNVTLLFGAKDRMFNHAAVLKNWIETQDLKTI</sequence>
<evidence type="ECO:0000313" key="1">
    <source>
        <dbReference type="EMBL" id="TDP49831.1"/>
    </source>
</evidence>
<dbReference type="AlphaFoldDB" id="A0A4V3CQW0"/>
<dbReference type="Proteomes" id="UP000295500">
    <property type="component" value="Unassembled WGS sequence"/>
</dbReference>
<comment type="caution">
    <text evidence="1">The sequence shown here is derived from an EMBL/GenBank/DDBJ whole genome shotgun (WGS) entry which is preliminary data.</text>
</comment>
<dbReference type="PANTHER" id="PTHR36849:SF1">
    <property type="entry name" value="CYTOPLASMIC PROTEIN"/>
    <property type="match status" value="1"/>
</dbReference>
<dbReference type="Pfam" id="PF22752">
    <property type="entry name" value="DUF488-N3i"/>
    <property type="match status" value="1"/>
</dbReference>
<reference evidence="1 2" key="1">
    <citation type="submission" date="2019-03" db="EMBL/GenBank/DDBJ databases">
        <title>Genomic Encyclopedia of Type Strains, Phase IV (KMG-IV): sequencing the most valuable type-strain genomes for metagenomic binning, comparative biology and taxonomic classification.</title>
        <authorList>
            <person name="Goeker M."/>
        </authorList>
    </citation>
    <scope>NUCLEOTIDE SEQUENCE [LARGE SCALE GENOMIC DNA]</scope>
    <source>
        <strain evidence="1 2">DSM 28287</strain>
    </source>
</reference>
<keyword evidence="2" id="KW-1185">Reference proteome</keyword>